<evidence type="ECO:0000256" key="1">
    <source>
        <dbReference type="SAM" id="MobiDB-lite"/>
    </source>
</evidence>
<gene>
    <name evidence="2" type="ORF">rCG_52600</name>
</gene>
<evidence type="ECO:0000313" key="3">
    <source>
        <dbReference type="Proteomes" id="UP000234681"/>
    </source>
</evidence>
<dbReference type="Proteomes" id="UP000234681">
    <property type="component" value="Chromosome 11"/>
</dbReference>
<proteinExistence type="predicted"/>
<feature type="region of interest" description="Disordered" evidence="1">
    <location>
        <begin position="1"/>
        <end position="29"/>
    </location>
</feature>
<feature type="compositionally biased region" description="Polar residues" evidence="1">
    <location>
        <begin position="1"/>
        <end position="14"/>
    </location>
</feature>
<name>A6IR51_RAT</name>
<protein>
    <submittedName>
        <fullName evidence="2">RCG52600</fullName>
    </submittedName>
</protein>
<reference evidence="3" key="1">
    <citation type="submission" date="2005-09" db="EMBL/GenBank/DDBJ databases">
        <authorList>
            <person name="Mural R.J."/>
            <person name="Li P.W."/>
            <person name="Adams M.D."/>
            <person name="Amanatides P.G."/>
            <person name="Baden-Tillson H."/>
            <person name="Barnstead M."/>
            <person name="Chin S.H."/>
            <person name="Dew I."/>
            <person name="Evans C.A."/>
            <person name="Ferriera S."/>
            <person name="Flanigan M."/>
            <person name="Fosler C."/>
            <person name="Glodek A."/>
            <person name="Gu Z."/>
            <person name="Holt R.A."/>
            <person name="Jennings D."/>
            <person name="Kraft C.L."/>
            <person name="Lu F."/>
            <person name="Nguyen T."/>
            <person name="Nusskern D.R."/>
            <person name="Pfannkoch C.M."/>
            <person name="Sitter C."/>
            <person name="Sutton G.G."/>
            <person name="Venter J.C."/>
            <person name="Wang Z."/>
            <person name="Woodage T."/>
            <person name="Zheng X.H."/>
            <person name="Zhong F."/>
        </authorList>
    </citation>
    <scope>NUCLEOTIDE SEQUENCE [LARGE SCALE GENOMIC DNA]</scope>
    <source>
        <strain>BN</strain>
        <strain evidence="3">Sprague-Dawley</strain>
    </source>
</reference>
<sequence>MEQLKQANLNSSSMVRKPPALKRTWAGPT</sequence>
<organism evidence="2 3">
    <name type="scientific">Rattus norvegicus</name>
    <name type="common">Rat</name>
    <dbReference type="NCBI Taxonomy" id="10116"/>
    <lineage>
        <taxon>Eukaryota</taxon>
        <taxon>Metazoa</taxon>
        <taxon>Chordata</taxon>
        <taxon>Craniata</taxon>
        <taxon>Vertebrata</taxon>
        <taxon>Euteleostomi</taxon>
        <taxon>Mammalia</taxon>
        <taxon>Eutheria</taxon>
        <taxon>Euarchontoglires</taxon>
        <taxon>Glires</taxon>
        <taxon>Rodentia</taxon>
        <taxon>Myomorpha</taxon>
        <taxon>Muroidea</taxon>
        <taxon>Muridae</taxon>
        <taxon>Murinae</taxon>
        <taxon>Rattus</taxon>
    </lineage>
</organism>
<dbReference type="AlphaFoldDB" id="A6IR51"/>
<dbReference type="EMBL" id="CH473967">
    <property type="protein sequence ID" value="EDM11204.1"/>
    <property type="molecule type" value="Genomic_DNA"/>
</dbReference>
<evidence type="ECO:0000313" key="2">
    <source>
        <dbReference type="EMBL" id="EDM11204.1"/>
    </source>
</evidence>
<accession>A6IR51</accession>